<keyword evidence="2" id="KW-0732">Signal</keyword>
<evidence type="ECO:0000313" key="4">
    <source>
        <dbReference type="Proteomes" id="UP000256253"/>
    </source>
</evidence>
<sequence length="233" mass="24364">MSSTALRNRVAFGSIVLVGALGLTACNSSDTTVTNSSSSTSSSTSSSAPSTSSETSSSSTESSTESSTSTESSSSSTESSTTSQSPSSSATSGSTAETPRGTTMKFNESAVIKESGKTFRLTVKEVQVAPESIYSQKNLDKSKGTVYYLRYDVSPIEADGSFYPSSVNGLWLYPTFTQGQTAKRMYGSTDDCKSSSGKLEVGQTGSGCNIYQITGETSKTATYANSSHRITWE</sequence>
<organism evidence="3 4">
    <name type="scientific">Calidifontibacter indicus</name>
    <dbReference type="NCBI Taxonomy" id="419650"/>
    <lineage>
        <taxon>Bacteria</taxon>
        <taxon>Bacillati</taxon>
        <taxon>Actinomycetota</taxon>
        <taxon>Actinomycetes</taxon>
        <taxon>Micrococcales</taxon>
        <taxon>Dermacoccaceae</taxon>
        <taxon>Calidifontibacter</taxon>
    </lineage>
</organism>
<feature type="region of interest" description="Disordered" evidence="1">
    <location>
        <begin position="27"/>
        <end position="108"/>
    </location>
</feature>
<keyword evidence="4" id="KW-1185">Reference proteome</keyword>
<accession>A0A3D9UL27</accession>
<reference evidence="3 4" key="1">
    <citation type="submission" date="2018-08" db="EMBL/GenBank/DDBJ databases">
        <title>Sequencing the genomes of 1000 actinobacteria strains.</title>
        <authorList>
            <person name="Klenk H.-P."/>
        </authorList>
    </citation>
    <scope>NUCLEOTIDE SEQUENCE [LARGE SCALE GENOMIC DNA]</scope>
    <source>
        <strain evidence="3 4">DSM 22967</strain>
    </source>
</reference>
<evidence type="ECO:0000256" key="1">
    <source>
        <dbReference type="SAM" id="MobiDB-lite"/>
    </source>
</evidence>
<dbReference type="PROSITE" id="PS51257">
    <property type="entry name" value="PROKAR_LIPOPROTEIN"/>
    <property type="match status" value="1"/>
</dbReference>
<feature type="compositionally biased region" description="Low complexity" evidence="1">
    <location>
        <begin position="28"/>
        <end position="99"/>
    </location>
</feature>
<evidence type="ECO:0000256" key="2">
    <source>
        <dbReference type="SAM" id="SignalP"/>
    </source>
</evidence>
<evidence type="ECO:0000313" key="3">
    <source>
        <dbReference type="EMBL" id="REF29967.1"/>
    </source>
</evidence>
<dbReference type="Proteomes" id="UP000256253">
    <property type="component" value="Unassembled WGS sequence"/>
</dbReference>
<comment type="caution">
    <text evidence="3">The sequence shown here is derived from an EMBL/GenBank/DDBJ whole genome shotgun (WGS) entry which is preliminary data.</text>
</comment>
<proteinExistence type="predicted"/>
<dbReference type="EMBL" id="QTUA01000001">
    <property type="protein sequence ID" value="REF29967.1"/>
    <property type="molecule type" value="Genomic_DNA"/>
</dbReference>
<feature type="signal peptide" evidence="2">
    <location>
        <begin position="1"/>
        <end position="25"/>
    </location>
</feature>
<name>A0A3D9UL27_9MICO</name>
<dbReference type="AlphaFoldDB" id="A0A3D9UL27"/>
<protein>
    <submittedName>
        <fullName evidence="3">Uncharacterized protein</fullName>
    </submittedName>
</protein>
<feature type="chain" id="PRO_5039729564" evidence="2">
    <location>
        <begin position="26"/>
        <end position="233"/>
    </location>
</feature>
<gene>
    <name evidence="3" type="ORF">DFJ65_0956</name>
</gene>